<evidence type="ECO:0000259" key="2">
    <source>
        <dbReference type="Pfam" id="PF03886"/>
    </source>
</evidence>
<organism evidence="3 4">
    <name type="scientific">Acinetobacter lanii</name>
    <dbReference type="NCBI Taxonomy" id="2715163"/>
    <lineage>
        <taxon>Bacteria</taxon>
        <taxon>Pseudomonadati</taxon>
        <taxon>Pseudomonadota</taxon>
        <taxon>Gammaproteobacteria</taxon>
        <taxon>Moraxellales</taxon>
        <taxon>Moraxellaceae</taxon>
        <taxon>Acinetobacter</taxon>
    </lineage>
</organism>
<keyword evidence="1" id="KW-0732">Signal</keyword>
<evidence type="ECO:0000256" key="1">
    <source>
        <dbReference type="SAM" id="SignalP"/>
    </source>
</evidence>
<feature type="domain" description="ABC-type transport auxiliary lipoprotein component" evidence="2">
    <location>
        <begin position="31"/>
        <end position="206"/>
    </location>
</feature>
<dbReference type="Gene3D" id="3.40.50.10610">
    <property type="entry name" value="ABC-type transport auxiliary lipoprotein component"/>
    <property type="match status" value="1"/>
</dbReference>
<sequence>MSKGCWQYSMFALCGSLILAGCSSSNTPNYYSLTPQIAPVVQSNQVRVIEVLPVGLSDRLNRIPLVIQTPKGESKVLNEERWTSTLSAELRDSLSTGLQQKLGAFDRYNSGMTGGKAAYRIAIDFSRFDFIQSTDNSSAKGKTPSADQVVIAVAWTVKYDDPNRPLSNPKNAQESPKHNQLSCRMQWTQPIAMRDPKLIDAVETSRQSLAQVIDGISTSVLALERKSKPSLSHGACN</sequence>
<feature type="signal peptide" evidence="1">
    <location>
        <begin position="1"/>
        <end position="20"/>
    </location>
</feature>
<dbReference type="AlphaFoldDB" id="A0A6G8S2F5"/>
<accession>A0A6G8S2F5</accession>
<reference evidence="3 4" key="1">
    <citation type="submission" date="2020-03" db="EMBL/GenBank/DDBJ databases">
        <authorList>
            <person name="Zhu W."/>
        </authorList>
    </citation>
    <scope>NUCLEOTIDE SEQUENCE [LARGE SCALE GENOMIC DNA]</scope>
    <source>
        <strain evidence="3 4">185</strain>
    </source>
</reference>
<name>A0A6G8S2F5_9GAMM</name>
<dbReference type="EMBL" id="CP049916">
    <property type="protein sequence ID" value="QIO08379.1"/>
    <property type="molecule type" value="Genomic_DNA"/>
</dbReference>
<dbReference type="KEGG" id="alj:G8D99_04675"/>
<dbReference type="Pfam" id="PF03886">
    <property type="entry name" value="ABC_trans_aux"/>
    <property type="match status" value="1"/>
</dbReference>
<dbReference type="SUPFAM" id="SSF159594">
    <property type="entry name" value="XCC0632-like"/>
    <property type="match status" value="1"/>
</dbReference>
<dbReference type="PROSITE" id="PS51257">
    <property type="entry name" value="PROKAR_LIPOPROTEIN"/>
    <property type="match status" value="1"/>
</dbReference>
<dbReference type="InterPro" id="IPR005586">
    <property type="entry name" value="ABC_trans_aux"/>
</dbReference>
<feature type="chain" id="PRO_5026257494" evidence="1">
    <location>
        <begin position="21"/>
        <end position="237"/>
    </location>
</feature>
<proteinExistence type="predicted"/>
<keyword evidence="4" id="KW-1185">Reference proteome</keyword>
<evidence type="ECO:0000313" key="4">
    <source>
        <dbReference type="Proteomes" id="UP000501939"/>
    </source>
</evidence>
<evidence type="ECO:0000313" key="3">
    <source>
        <dbReference type="EMBL" id="QIO08379.1"/>
    </source>
</evidence>
<protein>
    <submittedName>
        <fullName evidence="3">Membrane integrity-associated transporter subunit PqiC</fullName>
    </submittedName>
</protein>
<gene>
    <name evidence="3" type="ORF">G8D99_04675</name>
</gene>
<dbReference type="Proteomes" id="UP000501939">
    <property type="component" value="Chromosome"/>
</dbReference>
<dbReference type="RefSeq" id="WP_166323076.1">
    <property type="nucleotide sequence ID" value="NZ_CP049916.1"/>
</dbReference>